<keyword evidence="2" id="KW-1185">Reference proteome</keyword>
<dbReference type="HOGENOM" id="CLU_2543915_0_0_1"/>
<dbReference type="InParanoid" id="A0A0C3DGD4"/>
<evidence type="ECO:0000313" key="2">
    <source>
        <dbReference type="Proteomes" id="UP000053989"/>
    </source>
</evidence>
<dbReference type="EMBL" id="KN822135">
    <property type="protein sequence ID" value="KIM55429.1"/>
    <property type="molecule type" value="Genomic_DNA"/>
</dbReference>
<gene>
    <name evidence="1" type="ORF">SCLCIDRAFT_298909</name>
</gene>
<proteinExistence type="predicted"/>
<dbReference type="Proteomes" id="UP000053989">
    <property type="component" value="Unassembled WGS sequence"/>
</dbReference>
<evidence type="ECO:0000313" key="1">
    <source>
        <dbReference type="EMBL" id="KIM55429.1"/>
    </source>
</evidence>
<sequence length="83" mass="9703">MYYMFTCMEGKTAHIVIIAGNLRGWSRFMYKMAYIKVTFWSEIAQYPIFHQLHTTPLTQTGVLMLVKSICAQRKSYNTPHGHN</sequence>
<name>A0A0C3DGD4_9AGAM</name>
<reference evidence="2" key="2">
    <citation type="submission" date="2015-01" db="EMBL/GenBank/DDBJ databases">
        <title>Evolutionary Origins and Diversification of the Mycorrhizal Mutualists.</title>
        <authorList>
            <consortium name="DOE Joint Genome Institute"/>
            <consortium name="Mycorrhizal Genomics Consortium"/>
            <person name="Kohler A."/>
            <person name="Kuo A."/>
            <person name="Nagy L.G."/>
            <person name="Floudas D."/>
            <person name="Copeland A."/>
            <person name="Barry K.W."/>
            <person name="Cichocki N."/>
            <person name="Veneault-Fourrey C."/>
            <person name="LaButti K."/>
            <person name="Lindquist E.A."/>
            <person name="Lipzen A."/>
            <person name="Lundell T."/>
            <person name="Morin E."/>
            <person name="Murat C."/>
            <person name="Riley R."/>
            <person name="Ohm R."/>
            <person name="Sun H."/>
            <person name="Tunlid A."/>
            <person name="Henrissat B."/>
            <person name="Grigoriev I.V."/>
            <person name="Hibbett D.S."/>
            <person name="Martin F."/>
        </authorList>
    </citation>
    <scope>NUCLEOTIDE SEQUENCE [LARGE SCALE GENOMIC DNA]</scope>
    <source>
        <strain evidence="2">Foug A</strain>
    </source>
</reference>
<protein>
    <submittedName>
        <fullName evidence="1">Uncharacterized protein</fullName>
    </submittedName>
</protein>
<dbReference type="AlphaFoldDB" id="A0A0C3DGD4"/>
<reference evidence="1 2" key="1">
    <citation type="submission" date="2014-04" db="EMBL/GenBank/DDBJ databases">
        <authorList>
            <consortium name="DOE Joint Genome Institute"/>
            <person name="Kuo A."/>
            <person name="Kohler A."/>
            <person name="Nagy L.G."/>
            <person name="Floudas D."/>
            <person name="Copeland A."/>
            <person name="Barry K.W."/>
            <person name="Cichocki N."/>
            <person name="Veneault-Fourrey C."/>
            <person name="LaButti K."/>
            <person name="Lindquist E.A."/>
            <person name="Lipzen A."/>
            <person name="Lundell T."/>
            <person name="Morin E."/>
            <person name="Murat C."/>
            <person name="Sun H."/>
            <person name="Tunlid A."/>
            <person name="Henrissat B."/>
            <person name="Grigoriev I.V."/>
            <person name="Hibbett D.S."/>
            <person name="Martin F."/>
            <person name="Nordberg H.P."/>
            <person name="Cantor M.N."/>
            <person name="Hua S.X."/>
        </authorList>
    </citation>
    <scope>NUCLEOTIDE SEQUENCE [LARGE SCALE GENOMIC DNA]</scope>
    <source>
        <strain evidence="1 2">Foug A</strain>
    </source>
</reference>
<accession>A0A0C3DGD4</accession>
<organism evidence="1 2">
    <name type="scientific">Scleroderma citrinum Foug A</name>
    <dbReference type="NCBI Taxonomy" id="1036808"/>
    <lineage>
        <taxon>Eukaryota</taxon>
        <taxon>Fungi</taxon>
        <taxon>Dikarya</taxon>
        <taxon>Basidiomycota</taxon>
        <taxon>Agaricomycotina</taxon>
        <taxon>Agaricomycetes</taxon>
        <taxon>Agaricomycetidae</taxon>
        <taxon>Boletales</taxon>
        <taxon>Sclerodermatineae</taxon>
        <taxon>Sclerodermataceae</taxon>
        <taxon>Scleroderma</taxon>
    </lineage>
</organism>